<organism evidence="2 3">
    <name type="scientific">Carpediemonas membranifera</name>
    <dbReference type="NCBI Taxonomy" id="201153"/>
    <lineage>
        <taxon>Eukaryota</taxon>
        <taxon>Metamonada</taxon>
        <taxon>Carpediemonas-like organisms</taxon>
        <taxon>Carpediemonas</taxon>
    </lineage>
</organism>
<gene>
    <name evidence="2" type="ORF">J8273_3220</name>
</gene>
<keyword evidence="3" id="KW-1185">Reference proteome</keyword>
<evidence type="ECO:0000313" key="3">
    <source>
        <dbReference type="Proteomes" id="UP000717585"/>
    </source>
</evidence>
<evidence type="ECO:0000313" key="2">
    <source>
        <dbReference type="EMBL" id="KAG9393091.1"/>
    </source>
</evidence>
<feature type="region of interest" description="Disordered" evidence="1">
    <location>
        <begin position="431"/>
        <end position="483"/>
    </location>
</feature>
<evidence type="ECO:0000256" key="1">
    <source>
        <dbReference type="SAM" id="MobiDB-lite"/>
    </source>
</evidence>
<name>A0A8J6AS68_9EUKA</name>
<dbReference type="AlphaFoldDB" id="A0A8J6AS68"/>
<protein>
    <submittedName>
        <fullName evidence="2">Uncharacterized protein</fullName>
    </submittedName>
</protein>
<accession>A0A8J6AS68</accession>
<sequence>MEDEDIDFVQREFAQILTYQERKNKELEESLVQIDGKHIAARSAIEKIQQTLYKVHSIIPDSIKPETPDQLRIKELLEPPSTVNAFETLFPQSHTGGYSWPVRLECEFCRTDRDREQAAKAKPYSSLYDTLTTLDGELDLEAARGKFGDDVVGMIDDVDKEIWGEAKVAAMESADQRMGRLFPHLPKRTKVATLPGLSIDLDRYRLEHPMLLKTRAELGPVTKGVVFTVKLLVAAQRLKEVSARTQRRREMVLSVGIQRRELFMYSGAERRELERAVEIQEQRIVTDTLVNDVARKQLLVRSCEEARRWYRGSLKEHLPPSRADVDLSEQRKNRLQTLLKVERAQEEAQLKLKTKAKPVVRRTQRSVSDAERQQALRARYLQMGIPLAEAKSLAESEMTLSKSALNKAISDDRRLSIVSTSGSNYVSMIQDPFARDDERERPGKRRSTVSGGMARVLSRSRFQTVASAEELDCSSVEPTPRDD</sequence>
<dbReference type="Proteomes" id="UP000717585">
    <property type="component" value="Unassembled WGS sequence"/>
</dbReference>
<dbReference type="EMBL" id="JAHDYR010000025">
    <property type="protein sequence ID" value="KAG9393091.1"/>
    <property type="molecule type" value="Genomic_DNA"/>
</dbReference>
<reference evidence="2" key="1">
    <citation type="submission" date="2021-05" db="EMBL/GenBank/DDBJ databases">
        <title>A free-living protist that lacks canonical eukaryotic 1 DNA replication and segregation systems.</title>
        <authorList>
            <person name="Salas-Leiva D.E."/>
            <person name="Tromer E.C."/>
            <person name="Curtis B.A."/>
            <person name="Jerlstrom-Hultqvist J."/>
            <person name="Kolisko M."/>
            <person name="Yi Z."/>
            <person name="Salas-Leiva J.S."/>
            <person name="Gallot-Lavallee L."/>
            <person name="Kops G.J.P.L."/>
            <person name="Archibald J.M."/>
            <person name="Simpson A.G.B."/>
            <person name="Roger A.J."/>
        </authorList>
    </citation>
    <scope>NUCLEOTIDE SEQUENCE</scope>
    <source>
        <strain evidence="2">BICM</strain>
    </source>
</reference>
<comment type="caution">
    <text evidence="2">The sequence shown here is derived from an EMBL/GenBank/DDBJ whole genome shotgun (WGS) entry which is preliminary data.</text>
</comment>
<proteinExistence type="predicted"/>